<name>A0ABY5E5T7_9BACT</name>
<dbReference type="Proteomes" id="UP001060012">
    <property type="component" value="Chromosome"/>
</dbReference>
<dbReference type="Gene3D" id="2.70.70.10">
    <property type="entry name" value="Glucose Permease (Domain IIA)"/>
    <property type="match status" value="1"/>
</dbReference>
<accession>A0ABY5E5T7</accession>
<dbReference type="EMBL" id="CP100595">
    <property type="protein sequence ID" value="UTJ06864.1"/>
    <property type="molecule type" value="Genomic_DNA"/>
</dbReference>
<dbReference type="InterPro" id="IPR050570">
    <property type="entry name" value="Cell_wall_metabolism_enzyme"/>
</dbReference>
<dbReference type="CDD" id="cd12797">
    <property type="entry name" value="M23_peptidase"/>
    <property type="match status" value="1"/>
</dbReference>
<keyword evidence="1" id="KW-0732">Signal</keyword>
<dbReference type="SUPFAM" id="SSF51261">
    <property type="entry name" value="Duplicated hybrid motif"/>
    <property type="match status" value="1"/>
</dbReference>
<reference evidence="4" key="1">
    <citation type="submission" date="2022-07" db="EMBL/GenBank/DDBJ databases">
        <title>Arcobacter roscoffensis sp. nov., a marine bacterium isolated from coastal seawater collected from Roscoff, France.</title>
        <authorList>
            <person name="Pascual J."/>
            <person name="Lepeaux C."/>
            <person name="Methner A."/>
            <person name="Overmann J."/>
        </authorList>
    </citation>
    <scope>NUCLEOTIDE SEQUENCE</scope>
    <source>
        <strain evidence="4">ARW1-2F2</strain>
    </source>
</reference>
<evidence type="ECO:0000313" key="4">
    <source>
        <dbReference type="EMBL" id="UTJ06864.1"/>
    </source>
</evidence>
<dbReference type="Pfam" id="PF01551">
    <property type="entry name" value="Peptidase_M23"/>
    <property type="match status" value="1"/>
</dbReference>
<dbReference type="PANTHER" id="PTHR21666">
    <property type="entry name" value="PEPTIDASE-RELATED"/>
    <property type="match status" value="1"/>
</dbReference>
<proteinExistence type="predicted"/>
<keyword evidence="2" id="KW-0812">Transmembrane</keyword>
<dbReference type="InterPro" id="IPR016047">
    <property type="entry name" value="M23ase_b-sheet_dom"/>
</dbReference>
<dbReference type="PANTHER" id="PTHR21666:SF289">
    <property type="entry name" value="L-ALA--D-GLU ENDOPEPTIDASE"/>
    <property type="match status" value="1"/>
</dbReference>
<feature type="domain" description="M23ase beta-sheet core" evidence="3">
    <location>
        <begin position="342"/>
        <end position="435"/>
    </location>
</feature>
<gene>
    <name evidence="4" type="ORF">NJU99_01890</name>
</gene>
<keyword evidence="5" id="KW-1185">Reference proteome</keyword>
<feature type="transmembrane region" description="Helical" evidence="2">
    <location>
        <begin position="15"/>
        <end position="33"/>
    </location>
</feature>
<evidence type="ECO:0000259" key="3">
    <source>
        <dbReference type="Pfam" id="PF01551"/>
    </source>
</evidence>
<organism evidence="4 5">
    <name type="scientific">Arcobacter roscoffensis</name>
    <dbReference type="NCBI Taxonomy" id="2961520"/>
    <lineage>
        <taxon>Bacteria</taxon>
        <taxon>Pseudomonadati</taxon>
        <taxon>Campylobacterota</taxon>
        <taxon>Epsilonproteobacteria</taxon>
        <taxon>Campylobacterales</taxon>
        <taxon>Arcobacteraceae</taxon>
        <taxon>Arcobacter</taxon>
    </lineage>
</organism>
<sequence length="462" mass="53006">MSFTSRKKSNKVKKLLVYIVVLLIVGITAFVFLSPTFEKNAPKVEFSQDKFWNFKKPLEIKFSDDNEIKSYKVAYFDGKELKKLETKVLNNNGKEILVEVIPPKFNRLQTAPKQIVLKTEVIDNSKWNFFKGNITREDINIDIDRKNPVANVIANSYLIRQGGSASVVVEVKDENLKDFYISFNDEERFELIPFYKKNFYMAIVAWPVTIEEFKRVNLVAIDKAGNKTTTKVPYYIKNLNVKVDDIKISSSFVNKVSKNVLSKSGYDIPDGIAEAFVMANKDLRAENVKIIKDVSRQNLDYSIVTSFDLDAFNQLRGSKTFSRYAERRHYYYNGKKIDEAWHLGMDWASIRNAKIYVTNPGRVVFKEYLGIYGHTAIIDHGFGLSTLYAHTSKLNVELNDFVNAKEHIANTGSTGAVFGDHLHFGVLVQGLEVNPLEWMDKKWIDINIKKILNQAKKVIDTK</sequence>
<evidence type="ECO:0000256" key="1">
    <source>
        <dbReference type="ARBA" id="ARBA00022729"/>
    </source>
</evidence>
<dbReference type="RefSeq" id="WP_254577043.1">
    <property type="nucleotide sequence ID" value="NZ_CP100595.1"/>
</dbReference>
<evidence type="ECO:0000256" key="2">
    <source>
        <dbReference type="SAM" id="Phobius"/>
    </source>
</evidence>
<protein>
    <submittedName>
        <fullName evidence="4">M23 family metallopeptidase</fullName>
    </submittedName>
</protein>
<keyword evidence="2" id="KW-1133">Transmembrane helix</keyword>
<dbReference type="InterPro" id="IPR011055">
    <property type="entry name" value="Dup_hybrid_motif"/>
</dbReference>
<evidence type="ECO:0000313" key="5">
    <source>
        <dbReference type="Proteomes" id="UP001060012"/>
    </source>
</evidence>
<keyword evidence="2" id="KW-0472">Membrane</keyword>